<accession>A0A6C0GDV0</accession>
<proteinExistence type="inferred from homology"/>
<keyword evidence="3" id="KW-0732">Signal</keyword>
<dbReference type="GO" id="GO:0009279">
    <property type="term" value="C:cell outer membrane"/>
    <property type="evidence" value="ECO:0007669"/>
    <property type="project" value="UniProtKB-SubCell"/>
</dbReference>
<comment type="similarity">
    <text evidence="2">Belongs to the SusD family.</text>
</comment>
<evidence type="ECO:0000256" key="1">
    <source>
        <dbReference type="ARBA" id="ARBA00004442"/>
    </source>
</evidence>
<reference evidence="8 9" key="1">
    <citation type="submission" date="2020-01" db="EMBL/GenBank/DDBJ databases">
        <authorList>
            <person name="Kim M.K."/>
        </authorList>
    </citation>
    <scope>NUCLEOTIDE SEQUENCE [LARGE SCALE GENOMIC DNA]</scope>
    <source>
        <strain evidence="8 9">172606-1</strain>
    </source>
</reference>
<feature type="domain" description="RagB/SusD" evidence="6">
    <location>
        <begin position="271"/>
        <end position="561"/>
    </location>
</feature>
<gene>
    <name evidence="8" type="ORF">GXP67_05260</name>
</gene>
<evidence type="ECO:0000256" key="5">
    <source>
        <dbReference type="ARBA" id="ARBA00023237"/>
    </source>
</evidence>
<keyword evidence="4" id="KW-0472">Membrane</keyword>
<organism evidence="8 9">
    <name type="scientific">Rhodocytophaga rosea</name>
    <dbReference type="NCBI Taxonomy" id="2704465"/>
    <lineage>
        <taxon>Bacteria</taxon>
        <taxon>Pseudomonadati</taxon>
        <taxon>Bacteroidota</taxon>
        <taxon>Cytophagia</taxon>
        <taxon>Cytophagales</taxon>
        <taxon>Rhodocytophagaceae</taxon>
        <taxon>Rhodocytophaga</taxon>
    </lineage>
</organism>
<dbReference type="InterPro" id="IPR033985">
    <property type="entry name" value="SusD-like_N"/>
</dbReference>
<protein>
    <submittedName>
        <fullName evidence="8">RagB/SusD family nutrient uptake outer membrane protein</fullName>
    </submittedName>
</protein>
<evidence type="ECO:0000256" key="3">
    <source>
        <dbReference type="ARBA" id="ARBA00022729"/>
    </source>
</evidence>
<dbReference type="InterPro" id="IPR012944">
    <property type="entry name" value="SusD_RagB_dom"/>
</dbReference>
<sequence length="561" mass="63163">MTMKKILFLSILILFSQSCKNILEEEIVSGITADYYNTPAGIEDGVKATYEPLRSWYGTQRGYTLTVFGTDTYTKGADGDYKPVNDYIATMNTPPSNTYFRETWNFLYQAINTANTVISRAPNVTMAEDRKAIRIAEAKFLRAHYYFILVQMFGPIHLTLEETTTIETTANRTPVLEIYAAIIADLEAAASVLPAAARGADYGRATKGATEHMLAKVHLTRATIEGNPNPTEDYQKAATYAKSVIETTAYGYSLVPVYANVFNQDNQENPEVVFAVQYTTELITNYNPNANPAGGEFNDGNKGHLYFQMEYDAGHKGTKRDIANGRPFKRFKPTVYTQNLFNLSADTRYTASFKQVWYANNDATLDQVTGPMKLGDTAIYLPAFEMPADVKATKKYKVINPSEVNSAGNYRYFPSLIKFLDPRRASIQDERGSRDFMVARLSETYLIAAEANLKLGNISDAVNYINVVRRRAAFPGKTADMEITADQLTMDFILDERARELLGEMHRWFDLKRTGTLIDRVKKYNPDGGPNIQPFHVLRPIPSDQLDRVTNKEEFQQNPGY</sequence>
<keyword evidence="9" id="KW-1185">Reference proteome</keyword>
<comment type="subcellular location">
    <subcellularLocation>
        <location evidence="1">Cell outer membrane</location>
    </subcellularLocation>
</comment>
<dbReference type="SUPFAM" id="SSF48452">
    <property type="entry name" value="TPR-like"/>
    <property type="match status" value="1"/>
</dbReference>
<evidence type="ECO:0000313" key="8">
    <source>
        <dbReference type="EMBL" id="QHT66118.1"/>
    </source>
</evidence>
<dbReference type="InterPro" id="IPR011990">
    <property type="entry name" value="TPR-like_helical_dom_sf"/>
</dbReference>
<feature type="domain" description="SusD-like N-terminal" evidence="7">
    <location>
        <begin position="95"/>
        <end position="219"/>
    </location>
</feature>
<evidence type="ECO:0000259" key="6">
    <source>
        <dbReference type="Pfam" id="PF07980"/>
    </source>
</evidence>
<evidence type="ECO:0000259" key="7">
    <source>
        <dbReference type="Pfam" id="PF14322"/>
    </source>
</evidence>
<dbReference type="KEGG" id="rhoz:GXP67_05260"/>
<evidence type="ECO:0000313" key="9">
    <source>
        <dbReference type="Proteomes" id="UP000480178"/>
    </source>
</evidence>
<dbReference type="PROSITE" id="PS51257">
    <property type="entry name" value="PROKAR_LIPOPROTEIN"/>
    <property type="match status" value="1"/>
</dbReference>
<dbReference type="Pfam" id="PF14322">
    <property type="entry name" value="SusD-like_3"/>
    <property type="match status" value="1"/>
</dbReference>
<dbReference type="EMBL" id="CP048222">
    <property type="protein sequence ID" value="QHT66118.1"/>
    <property type="molecule type" value="Genomic_DNA"/>
</dbReference>
<dbReference type="Proteomes" id="UP000480178">
    <property type="component" value="Chromosome"/>
</dbReference>
<evidence type="ECO:0000256" key="2">
    <source>
        <dbReference type="ARBA" id="ARBA00006275"/>
    </source>
</evidence>
<dbReference type="Pfam" id="PF07980">
    <property type="entry name" value="SusD_RagB"/>
    <property type="match status" value="1"/>
</dbReference>
<name>A0A6C0GDV0_9BACT</name>
<dbReference type="Gene3D" id="1.25.40.390">
    <property type="match status" value="1"/>
</dbReference>
<evidence type="ECO:0000256" key="4">
    <source>
        <dbReference type="ARBA" id="ARBA00023136"/>
    </source>
</evidence>
<dbReference type="AlphaFoldDB" id="A0A6C0GDV0"/>
<keyword evidence="5" id="KW-0998">Cell outer membrane</keyword>